<dbReference type="AlphaFoldDB" id="A0A7C9JGX1"/>
<dbReference type="RefSeq" id="WP_161483977.1">
    <property type="nucleotide sequence ID" value="NZ_WXEW01000013.1"/>
</dbReference>
<keyword evidence="3" id="KW-1185">Reference proteome</keyword>
<accession>A0A7C9JGX1</accession>
<proteinExistence type="predicted"/>
<protein>
    <recommendedName>
        <fullName evidence="4">Streptomyces killer toxin-like beta/gamma crystallin domain-containing protein</fullName>
    </recommendedName>
</protein>
<dbReference type="EMBL" id="WXEW01000013">
    <property type="protein sequence ID" value="NAS27004.1"/>
    <property type="molecule type" value="Genomic_DNA"/>
</dbReference>
<feature type="signal peptide" evidence="1">
    <location>
        <begin position="1"/>
        <end position="27"/>
    </location>
</feature>
<keyword evidence="1" id="KW-0732">Signal</keyword>
<comment type="caution">
    <text evidence="2">The sequence shown here is derived from an EMBL/GenBank/DDBJ whole genome shotgun (WGS) entry which is preliminary data.</text>
</comment>
<feature type="chain" id="PRO_5029006675" description="Streptomyces killer toxin-like beta/gamma crystallin domain-containing protein" evidence="1">
    <location>
        <begin position="28"/>
        <end position="134"/>
    </location>
</feature>
<evidence type="ECO:0008006" key="4">
    <source>
        <dbReference type="Google" id="ProtNLM"/>
    </source>
</evidence>
<dbReference type="PROSITE" id="PS51257">
    <property type="entry name" value="PROKAR_LIPOPROTEIN"/>
    <property type="match status" value="1"/>
</dbReference>
<evidence type="ECO:0000256" key="1">
    <source>
        <dbReference type="SAM" id="SignalP"/>
    </source>
</evidence>
<evidence type="ECO:0000313" key="3">
    <source>
        <dbReference type="Proteomes" id="UP000479526"/>
    </source>
</evidence>
<evidence type="ECO:0000313" key="2">
    <source>
        <dbReference type="EMBL" id="NAS27004.1"/>
    </source>
</evidence>
<sequence length="134" mass="14025">MRKIHKLAVVSGAISALLLGAAPPAMAASSSCSIPLFWTTCTTGTVAANSGSHDLMVIATNCPGPLGGTTLGIKLQDVGTGQYFWHSTVPYGYARYVRVSGLYGSYKLRLDGEPTRYGQLTTNVGGWTPGLRAC</sequence>
<reference evidence="2 3" key="1">
    <citation type="submission" date="2020-01" db="EMBL/GenBank/DDBJ databases">
        <title>Herbidospora sp. NEAU-GS84 nov., a novel actinomycete isolated from soil.</title>
        <authorList>
            <person name="Han L."/>
        </authorList>
    </citation>
    <scope>NUCLEOTIDE SEQUENCE [LARGE SCALE GENOMIC DNA]</scope>
    <source>
        <strain evidence="2 3">NEAU-GS84</strain>
    </source>
</reference>
<dbReference type="Proteomes" id="UP000479526">
    <property type="component" value="Unassembled WGS sequence"/>
</dbReference>
<organism evidence="2 3">
    <name type="scientific">Herbidospora solisilvae</name>
    <dbReference type="NCBI Taxonomy" id="2696284"/>
    <lineage>
        <taxon>Bacteria</taxon>
        <taxon>Bacillati</taxon>
        <taxon>Actinomycetota</taxon>
        <taxon>Actinomycetes</taxon>
        <taxon>Streptosporangiales</taxon>
        <taxon>Streptosporangiaceae</taxon>
        <taxon>Herbidospora</taxon>
    </lineage>
</organism>
<gene>
    <name evidence="2" type="ORF">GT755_35705</name>
</gene>
<name>A0A7C9JGX1_9ACTN</name>